<sequence>MDSLPTDDPAEEEPVIAAVESWYAGTTLPNVIYAQRHRLAHPRTEAPVVLIHGGGLTGASFESDLGAGSHWQNDLLRAGFSTVNLDWGGAGRAAIRPAPGSDAPEARIRTEAELWSIFRIGPAAEHRRRAAYPGSRFPVARLDRLLAQAVPRYDTDASKLGALLTEALHAIDSVVLLSHSAGSQVAFEAAARIPAKVAGHVLVEPTVPSRLKEEELARLARMPHLFLWGDNVEEDGDGHWARLFRASRACAERLANAGADVTWIHLPERGVRGNSHMLMLDDNAGQIADAIISWLRHVITA</sequence>
<feature type="domain" description="AB hydrolase-1" evidence="1">
    <location>
        <begin position="47"/>
        <end position="226"/>
    </location>
</feature>
<comment type="caution">
    <text evidence="2">The sequence shown here is derived from an EMBL/GenBank/DDBJ whole genome shotgun (WGS) entry which is preliminary data.</text>
</comment>
<evidence type="ECO:0000313" key="2">
    <source>
        <dbReference type="EMBL" id="GLY82137.1"/>
    </source>
</evidence>
<dbReference type="GO" id="GO:0003824">
    <property type="term" value="F:catalytic activity"/>
    <property type="evidence" value="ECO:0007669"/>
    <property type="project" value="UniProtKB-ARBA"/>
</dbReference>
<dbReference type="InterPro" id="IPR050228">
    <property type="entry name" value="Carboxylesterase_BioH"/>
</dbReference>
<name>A0A9W6RXV7_9ACTN</name>
<reference evidence="2" key="1">
    <citation type="submission" date="2023-03" db="EMBL/GenBank/DDBJ databases">
        <title>Actinoallomurus iriomotensis NBRC 103684.</title>
        <authorList>
            <person name="Ichikawa N."/>
            <person name="Sato H."/>
            <person name="Tonouchi N."/>
        </authorList>
    </citation>
    <scope>NUCLEOTIDE SEQUENCE</scope>
    <source>
        <strain evidence="2">NBRC 103684</strain>
    </source>
</reference>
<dbReference type="PANTHER" id="PTHR43194">
    <property type="entry name" value="HYDROLASE ALPHA/BETA FOLD FAMILY"/>
    <property type="match status" value="1"/>
</dbReference>
<dbReference type="EMBL" id="BSTK01000001">
    <property type="protein sequence ID" value="GLY82137.1"/>
    <property type="molecule type" value="Genomic_DNA"/>
</dbReference>
<gene>
    <name evidence="2" type="ORF">Airi02_000690</name>
</gene>
<dbReference type="SUPFAM" id="SSF53474">
    <property type="entry name" value="alpha/beta-Hydrolases"/>
    <property type="match status" value="1"/>
</dbReference>
<dbReference type="PANTHER" id="PTHR43194:SF5">
    <property type="entry name" value="PIMELOYL-[ACYL-CARRIER PROTEIN] METHYL ESTER ESTERASE"/>
    <property type="match status" value="1"/>
</dbReference>
<evidence type="ECO:0000313" key="3">
    <source>
        <dbReference type="Proteomes" id="UP001165074"/>
    </source>
</evidence>
<keyword evidence="3" id="KW-1185">Reference proteome</keyword>
<organism evidence="2 3">
    <name type="scientific">Actinoallomurus iriomotensis</name>
    <dbReference type="NCBI Taxonomy" id="478107"/>
    <lineage>
        <taxon>Bacteria</taxon>
        <taxon>Bacillati</taxon>
        <taxon>Actinomycetota</taxon>
        <taxon>Actinomycetes</taxon>
        <taxon>Streptosporangiales</taxon>
        <taxon>Thermomonosporaceae</taxon>
        <taxon>Actinoallomurus</taxon>
    </lineage>
</organism>
<dbReference type="Proteomes" id="UP001165074">
    <property type="component" value="Unassembled WGS sequence"/>
</dbReference>
<dbReference type="Gene3D" id="3.40.50.1820">
    <property type="entry name" value="alpha/beta hydrolase"/>
    <property type="match status" value="1"/>
</dbReference>
<proteinExistence type="predicted"/>
<protein>
    <submittedName>
        <fullName evidence="2">Esterase</fullName>
    </submittedName>
</protein>
<evidence type="ECO:0000259" key="1">
    <source>
        <dbReference type="Pfam" id="PF00561"/>
    </source>
</evidence>
<dbReference type="InterPro" id="IPR000073">
    <property type="entry name" value="AB_hydrolase_1"/>
</dbReference>
<dbReference type="InterPro" id="IPR029058">
    <property type="entry name" value="AB_hydrolase_fold"/>
</dbReference>
<dbReference type="RefSeq" id="WP_285565714.1">
    <property type="nucleotide sequence ID" value="NZ_BSTK01000001.1"/>
</dbReference>
<accession>A0A9W6RXV7</accession>
<dbReference type="AlphaFoldDB" id="A0A9W6RXV7"/>
<dbReference type="Pfam" id="PF00561">
    <property type="entry name" value="Abhydrolase_1"/>
    <property type="match status" value="1"/>
</dbReference>